<name>A0A7I8JZB8_SPIIN</name>
<feature type="compositionally biased region" description="Low complexity" evidence="1">
    <location>
        <begin position="318"/>
        <end position="331"/>
    </location>
</feature>
<accession>A0A7I8JZB8</accession>
<dbReference type="OrthoDB" id="687571at2759"/>
<gene>
    <name evidence="4" type="ORF">SI8410_01000673</name>
</gene>
<evidence type="ECO:0000256" key="1">
    <source>
        <dbReference type="SAM" id="MobiDB-lite"/>
    </source>
</evidence>
<keyword evidence="2" id="KW-0812">Transmembrane</keyword>
<proteinExistence type="predicted"/>
<evidence type="ECO:0000256" key="2">
    <source>
        <dbReference type="SAM" id="Phobius"/>
    </source>
</evidence>
<dbReference type="AlphaFoldDB" id="A0A7I8JZB8"/>
<keyword evidence="2" id="KW-0472">Membrane</keyword>
<evidence type="ECO:0000259" key="3">
    <source>
        <dbReference type="Pfam" id="PF23041"/>
    </source>
</evidence>
<feature type="domain" description="DUF7036" evidence="3">
    <location>
        <begin position="210"/>
        <end position="300"/>
    </location>
</feature>
<dbReference type="PANTHER" id="PTHR33826:SF2">
    <property type="entry name" value="HYDROXYPROLINE-RICH GLYCOPROTEIN FAMILY PROTEIN"/>
    <property type="match status" value="1"/>
</dbReference>
<dbReference type="EMBL" id="LR746264">
    <property type="protein sequence ID" value="CAA7388443.1"/>
    <property type="molecule type" value="Genomic_DNA"/>
</dbReference>
<dbReference type="Proteomes" id="UP000663760">
    <property type="component" value="Chromosome 1"/>
</dbReference>
<feature type="transmembrane region" description="Helical" evidence="2">
    <location>
        <begin position="45"/>
        <end position="65"/>
    </location>
</feature>
<protein>
    <recommendedName>
        <fullName evidence="3">DUF7036 domain-containing protein</fullName>
    </recommendedName>
</protein>
<reference evidence="4" key="1">
    <citation type="submission" date="2020-02" db="EMBL/GenBank/DDBJ databases">
        <authorList>
            <person name="Scholz U."/>
            <person name="Mascher M."/>
            <person name="Fiebig A."/>
        </authorList>
    </citation>
    <scope>NUCLEOTIDE SEQUENCE</scope>
</reference>
<feature type="region of interest" description="Disordered" evidence="1">
    <location>
        <begin position="318"/>
        <end position="441"/>
    </location>
</feature>
<dbReference type="Pfam" id="PF23041">
    <property type="entry name" value="DUF7036"/>
    <property type="match status" value="2"/>
</dbReference>
<feature type="compositionally biased region" description="Basic residues" evidence="1">
    <location>
        <begin position="335"/>
        <end position="381"/>
    </location>
</feature>
<evidence type="ECO:0000313" key="4">
    <source>
        <dbReference type="EMBL" id="CAA7388443.1"/>
    </source>
</evidence>
<sequence length="482" mass="53090">MGKAESEQSPSANQGLEEGGRRSEGNACSSCRQCLWIGRGVRLRCVAALALGVAVLLSAVFWLPFLNGGAHPEGGDDRVGTNIVASFQLQRPLSQLDANISQLRHDIFEEIGVANSSVIIMSLEPLPASNWTNVVFGIWPFPKSSNISSAGLSILRSTFVTLVTEPSTLRLTWSLFGNPFFFQVLEFPGGITIIPPQGGFPLQEPRMLFNFTLNFSVYQVYGKISELKNQLSSGLHLSNFENLYFSLTNSHGSTVSPPTVVQTSILLAVGNHPPSKSRLKELAQSINPARNLGLNHTVFGRVKQIRLSSFLRHSINSSGPCNYSSSPSSAPQPHPTHHHRHHHHHHHHHHSHHHHSHHHSHHHHSHHRHRHHLNDHHHHHPGYLAAPTPSPLYSNAVPPPPSRQFGSSKKPKIGFHIDPAVPPSVVPSSPTPDSNSESSPIPYVIFSRVHPPTESRASPANPSDKMASSCWPNIFNWVFLLG</sequence>
<evidence type="ECO:0000313" key="5">
    <source>
        <dbReference type="Proteomes" id="UP000663760"/>
    </source>
</evidence>
<feature type="domain" description="DUF7036" evidence="3">
    <location>
        <begin position="86"/>
        <end position="177"/>
    </location>
</feature>
<organism evidence="4 5">
    <name type="scientific">Spirodela intermedia</name>
    <name type="common">Intermediate duckweed</name>
    <dbReference type="NCBI Taxonomy" id="51605"/>
    <lineage>
        <taxon>Eukaryota</taxon>
        <taxon>Viridiplantae</taxon>
        <taxon>Streptophyta</taxon>
        <taxon>Embryophyta</taxon>
        <taxon>Tracheophyta</taxon>
        <taxon>Spermatophyta</taxon>
        <taxon>Magnoliopsida</taxon>
        <taxon>Liliopsida</taxon>
        <taxon>Araceae</taxon>
        <taxon>Lemnoideae</taxon>
        <taxon>Spirodela</taxon>
    </lineage>
</organism>
<feature type="region of interest" description="Disordered" evidence="1">
    <location>
        <begin position="1"/>
        <end position="27"/>
    </location>
</feature>
<dbReference type="InterPro" id="IPR055464">
    <property type="entry name" value="DUF7036"/>
</dbReference>
<keyword evidence="2" id="KW-1133">Transmembrane helix</keyword>
<feature type="compositionally biased region" description="Low complexity" evidence="1">
    <location>
        <begin position="426"/>
        <end position="440"/>
    </location>
</feature>
<keyword evidence="5" id="KW-1185">Reference proteome</keyword>
<dbReference type="PANTHER" id="PTHR33826">
    <property type="entry name" value="F20B24.21"/>
    <property type="match status" value="1"/>
</dbReference>